<gene>
    <name evidence="3" type="ORF">OSTQU699_LOCUS2635</name>
</gene>
<dbReference type="EMBL" id="CAJHUC010000634">
    <property type="protein sequence ID" value="CAD7697274.1"/>
    <property type="molecule type" value="Genomic_DNA"/>
</dbReference>
<dbReference type="SMART" id="SM00225">
    <property type="entry name" value="BTB"/>
    <property type="match status" value="1"/>
</dbReference>
<evidence type="ECO:0000256" key="1">
    <source>
        <dbReference type="ARBA" id="ARBA00004906"/>
    </source>
</evidence>
<accession>A0A8S1IQ40</accession>
<reference evidence="3" key="1">
    <citation type="submission" date="2020-12" db="EMBL/GenBank/DDBJ databases">
        <authorList>
            <person name="Iha C."/>
        </authorList>
    </citation>
    <scope>NUCLEOTIDE SEQUENCE</scope>
</reference>
<name>A0A8S1IQ40_9CHLO</name>
<sequence length="277" mass="30064">MTEAMQEDLQYMPEDAEYANLCDISLIAQGQGIPAHGAVIALHSRFFCKMLSDLKGGDSSTVDGMLRVTLDDSVSAEDTRLMLAIMYGQILKLNSLKQAWTALSLGDKYDAKILIRVSEQAICELGDSFYFVKPREPSGSALQPGQTQEWHDAAKWLGLADCLGMESLRKKCQCVILRSLVAHSSASPIKAELLSAMASLHDRGVAAESISSMLGALARLGPHIWPAGSSDMYCGSFSTHTPFGCGSFSQRTHTPLGDDEICQALKEFQISKCGHQQ</sequence>
<organism evidence="3 4">
    <name type="scientific">Ostreobium quekettii</name>
    <dbReference type="NCBI Taxonomy" id="121088"/>
    <lineage>
        <taxon>Eukaryota</taxon>
        <taxon>Viridiplantae</taxon>
        <taxon>Chlorophyta</taxon>
        <taxon>core chlorophytes</taxon>
        <taxon>Ulvophyceae</taxon>
        <taxon>TCBD clade</taxon>
        <taxon>Bryopsidales</taxon>
        <taxon>Ostreobineae</taxon>
        <taxon>Ostreobiaceae</taxon>
        <taxon>Ostreobium</taxon>
    </lineage>
</organism>
<dbReference type="OrthoDB" id="577471at2759"/>
<dbReference type="PROSITE" id="PS50097">
    <property type="entry name" value="BTB"/>
    <property type="match status" value="1"/>
</dbReference>
<evidence type="ECO:0000259" key="2">
    <source>
        <dbReference type="PROSITE" id="PS50097"/>
    </source>
</evidence>
<evidence type="ECO:0000313" key="4">
    <source>
        <dbReference type="Proteomes" id="UP000708148"/>
    </source>
</evidence>
<evidence type="ECO:0000313" key="3">
    <source>
        <dbReference type="EMBL" id="CAD7697274.1"/>
    </source>
</evidence>
<comment type="caution">
    <text evidence="3">The sequence shown here is derived from an EMBL/GenBank/DDBJ whole genome shotgun (WGS) entry which is preliminary data.</text>
</comment>
<dbReference type="InterPro" id="IPR011333">
    <property type="entry name" value="SKP1/BTB/POZ_sf"/>
</dbReference>
<comment type="pathway">
    <text evidence="1">Protein modification; protein ubiquitination.</text>
</comment>
<dbReference type="AlphaFoldDB" id="A0A8S1IQ40"/>
<dbReference type="Gene3D" id="3.30.710.10">
    <property type="entry name" value="Potassium Channel Kv1.1, Chain A"/>
    <property type="match status" value="1"/>
</dbReference>
<dbReference type="SUPFAM" id="SSF54695">
    <property type="entry name" value="POZ domain"/>
    <property type="match status" value="1"/>
</dbReference>
<dbReference type="Pfam" id="PF00651">
    <property type="entry name" value="BTB"/>
    <property type="match status" value="1"/>
</dbReference>
<feature type="domain" description="BTB" evidence="2">
    <location>
        <begin position="22"/>
        <end position="95"/>
    </location>
</feature>
<dbReference type="Proteomes" id="UP000708148">
    <property type="component" value="Unassembled WGS sequence"/>
</dbReference>
<proteinExistence type="predicted"/>
<protein>
    <recommendedName>
        <fullName evidence="2">BTB domain-containing protein</fullName>
    </recommendedName>
</protein>
<keyword evidence="4" id="KW-1185">Reference proteome</keyword>
<dbReference type="InterPro" id="IPR000210">
    <property type="entry name" value="BTB/POZ_dom"/>
</dbReference>
<dbReference type="CDD" id="cd18186">
    <property type="entry name" value="BTB_POZ_ZBTB_KLHL-like"/>
    <property type="match status" value="1"/>
</dbReference>